<protein>
    <recommendedName>
        <fullName evidence="3">DUF4188 domain-containing protein</fullName>
    </recommendedName>
</protein>
<accession>A0ABQ0YJD2</accession>
<evidence type="ECO:0000313" key="2">
    <source>
        <dbReference type="Proteomes" id="UP000325466"/>
    </source>
</evidence>
<dbReference type="EMBL" id="BLAH01000072">
    <property type="protein sequence ID" value="GES36663.1"/>
    <property type="molecule type" value="Genomic_DNA"/>
</dbReference>
<evidence type="ECO:0008006" key="3">
    <source>
        <dbReference type="Google" id="ProtNLM"/>
    </source>
</evidence>
<name>A0ABQ0YJD2_9NOCA</name>
<dbReference type="Pfam" id="PF13826">
    <property type="entry name" value="Monooxy_af470-like"/>
    <property type="match status" value="1"/>
</dbReference>
<dbReference type="Gene3D" id="3.30.530.20">
    <property type="match status" value="1"/>
</dbReference>
<dbReference type="InterPro" id="IPR023393">
    <property type="entry name" value="START-like_dom_sf"/>
</dbReference>
<dbReference type="InterPro" id="IPR025444">
    <property type="entry name" value="Monooxy_af470"/>
</dbReference>
<gene>
    <name evidence="1" type="ORF">RAJCM14343_1915</name>
</gene>
<keyword evidence="2" id="KW-1185">Reference proteome</keyword>
<proteinExistence type="predicted"/>
<dbReference type="Proteomes" id="UP000325466">
    <property type="component" value="Unassembled WGS sequence"/>
</dbReference>
<dbReference type="SUPFAM" id="SSF55961">
    <property type="entry name" value="Bet v1-like"/>
    <property type="match status" value="1"/>
</dbReference>
<comment type="caution">
    <text evidence="1">The sequence shown here is derived from an EMBL/GenBank/DDBJ whole genome shotgun (WGS) entry which is preliminary data.</text>
</comment>
<reference evidence="1 2" key="1">
    <citation type="journal article" date="2018" name="Biodegradation">
        <title>1,4-Dioxane degradation characteristics of Rhodococcus aetherivorans JCM 14343.</title>
        <authorList>
            <person name="Inoue D."/>
            <person name="Tsunoda T."/>
            <person name="Yamamoto N."/>
            <person name="Ike M."/>
            <person name="Sei K."/>
        </authorList>
    </citation>
    <scope>NUCLEOTIDE SEQUENCE [LARGE SCALE GENOMIC DNA]</scope>
    <source>
        <strain evidence="1 2">JCM 14343</strain>
    </source>
</reference>
<evidence type="ECO:0000313" key="1">
    <source>
        <dbReference type="EMBL" id="GES36663.1"/>
    </source>
</evidence>
<organism evidence="1 2">
    <name type="scientific">Rhodococcus aetherivorans</name>
    <dbReference type="NCBI Taxonomy" id="191292"/>
    <lineage>
        <taxon>Bacteria</taxon>
        <taxon>Bacillati</taxon>
        <taxon>Actinomycetota</taxon>
        <taxon>Actinomycetes</taxon>
        <taxon>Mycobacteriales</taxon>
        <taxon>Nocardiaceae</taxon>
        <taxon>Rhodococcus</taxon>
    </lineage>
</organism>
<sequence length="271" mass="30786">MGRKLELTNEYVHYEPNTKITFTGASGPSSFEAAYLTDTTADGTRVTCRMRMEQRGLFKLGDPLVVAGLRREFAVNLENLKGLLETKADGHLPTKDRVMRVDRSTIDLSGYPDLVVVYLGMRVNRPRGLLRMLGLGPQINRSWKDKPDGLLLHEDFIWSLLPPHAGMRQYWRDLDSLERWTRSDPHRLWWRTFLRDSGGTGFWHETYFMRGGVEAIYDDMAEPTGLARVAPHVPALGAMFSARRRAGDTTPATVAPVVLESDYYADEPETR</sequence>